<dbReference type="Proteomes" id="UP001487740">
    <property type="component" value="Unassembled WGS sequence"/>
</dbReference>
<name>A0AAW0U8F6_SCYPA</name>
<keyword evidence="2" id="KW-1185">Reference proteome</keyword>
<comment type="caution">
    <text evidence="1">The sequence shown here is derived from an EMBL/GenBank/DDBJ whole genome shotgun (WGS) entry which is preliminary data.</text>
</comment>
<proteinExistence type="predicted"/>
<protein>
    <submittedName>
        <fullName evidence="1">Uncharacterized protein</fullName>
    </submittedName>
</protein>
<sequence>MAERAADSLRSPGPQCEAAGPCFTYPRPAGAVARGPATAATHVLNFGATERRWGVDPRGSTLQDTGQAD</sequence>
<dbReference type="EMBL" id="JARAKH010000016">
    <property type="protein sequence ID" value="KAK8396373.1"/>
    <property type="molecule type" value="Genomic_DNA"/>
</dbReference>
<evidence type="ECO:0000313" key="2">
    <source>
        <dbReference type="Proteomes" id="UP001487740"/>
    </source>
</evidence>
<gene>
    <name evidence="1" type="ORF">O3P69_005428</name>
</gene>
<organism evidence="1 2">
    <name type="scientific">Scylla paramamosain</name>
    <name type="common">Mud crab</name>
    <dbReference type="NCBI Taxonomy" id="85552"/>
    <lineage>
        <taxon>Eukaryota</taxon>
        <taxon>Metazoa</taxon>
        <taxon>Ecdysozoa</taxon>
        <taxon>Arthropoda</taxon>
        <taxon>Crustacea</taxon>
        <taxon>Multicrustacea</taxon>
        <taxon>Malacostraca</taxon>
        <taxon>Eumalacostraca</taxon>
        <taxon>Eucarida</taxon>
        <taxon>Decapoda</taxon>
        <taxon>Pleocyemata</taxon>
        <taxon>Brachyura</taxon>
        <taxon>Eubrachyura</taxon>
        <taxon>Portunoidea</taxon>
        <taxon>Portunidae</taxon>
        <taxon>Portuninae</taxon>
        <taxon>Scylla</taxon>
    </lineage>
</organism>
<dbReference type="AlphaFoldDB" id="A0AAW0U8F6"/>
<evidence type="ECO:0000313" key="1">
    <source>
        <dbReference type="EMBL" id="KAK8396373.1"/>
    </source>
</evidence>
<reference evidence="1 2" key="1">
    <citation type="submission" date="2023-03" db="EMBL/GenBank/DDBJ databases">
        <title>High-quality genome of Scylla paramamosain provides insights in environmental adaptation.</title>
        <authorList>
            <person name="Zhang L."/>
        </authorList>
    </citation>
    <scope>NUCLEOTIDE SEQUENCE [LARGE SCALE GENOMIC DNA]</scope>
    <source>
        <strain evidence="1">LZ_2023a</strain>
        <tissue evidence="1">Muscle</tissue>
    </source>
</reference>
<accession>A0AAW0U8F6</accession>